<sequence>MCCVCLSPDDKTTHLFLSKGDGGEPQNKSDGQQKLEQWLNRSMKIKMSDGRTLIENEEEEPRVLGLAMVPGHHILSIHVDQPQDSQS</sequence>
<dbReference type="InterPro" id="IPR034110">
    <property type="entry name" value="LSMD1_Sm"/>
</dbReference>
<evidence type="ECO:0000313" key="3">
    <source>
        <dbReference type="Proteomes" id="UP001519460"/>
    </source>
</evidence>
<dbReference type="Proteomes" id="UP001519460">
    <property type="component" value="Unassembled WGS sequence"/>
</dbReference>
<accession>A0ABD0L3T6</accession>
<dbReference type="PANTHER" id="PTHR10701">
    <property type="entry name" value="SMALL NUCLEAR RIBONUCLEOPROTEIN-ASSOCIATED PROTEIN B AND N"/>
    <property type="match status" value="1"/>
</dbReference>
<name>A0ABD0L3T6_9CAEN</name>
<gene>
    <name evidence="2" type="ORF">BaRGS_00014608</name>
</gene>
<evidence type="ECO:0000313" key="2">
    <source>
        <dbReference type="EMBL" id="KAK7494135.1"/>
    </source>
</evidence>
<comment type="similarity">
    <text evidence="1">Belongs to the snRNP Sm proteins family.</text>
</comment>
<organism evidence="2 3">
    <name type="scientific">Batillaria attramentaria</name>
    <dbReference type="NCBI Taxonomy" id="370345"/>
    <lineage>
        <taxon>Eukaryota</taxon>
        <taxon>Metazoa</taxon>
        <taxon>Spiralia</taxon>
        <taxon>Lophotrochozoa</taxon>
        <taxon>Mollusca</taxon>
        <taxon>Gastropoda</taxon>
        <taxon>Caenogastropoda</taxon>
        <taxon>Sorbeoconcha</taxon>
        <taxon>Cerithioidea</taxon>
        <taxon>Batillariidae</taxon>
        <taxon>Batillaria</taxon>
    </lineage>
</organism>
<dbReference type="EMBL" id="JACVVK020000086">
    <property type="protein sequence ID" value="KAK7494135.1"/>
    <property type="molecule type" value="Genomic_DNA"/>
</dbReference>
<evidence type="ECO:0000256" key="1">
    <source>
        <dbReference type="ARBA" id="ARBA00006850"/>
    </source>
</evidence>
<reference evidence="2 3" key="1">
    <citation type="journal article" date="2023" name="Sci. Data">
        <title>Genome assembly of the Korean intertidal mud-creeper Batillaria attramentaria.</title>
        <authorList>
            <person name="Patra A.K."/>
            <person name="Ho P.T."/>
            <person name="Jun S."/>
            <person name="Lee S.J."/>
            <person name="Kim Y."/>
            <person name="Won Y.J."/>
        </authorList>
    </citation>
    <scope>NUCLEOTIDE SEQUENCE [LARGE SCALE GENOMIC DNA]</scope>
    <source>
        <strain evidence="2">Wonlab-2016</strain>
    </source>
</reference>
<proteinExistence type="inferred from homology"/>
<dbReference type="PANTHER" id="PTHR10701:SF5">
    <property type="entry name" value="N-ALPHA-ACETYLTRANSFERASE 38, NATC AUXILIARY SUBUNIT"/>
    <property type="match status" value="1"/>
</dbReference>
<dbReference type="InterPro" id="IPR050914">
    <property type="entry name" value="snRNP_SmB/NAA38-like"/>
</dbReference>
<protein>
    <submittedName>
        <fullName evidence="2">Uncharacterized protein</fullName>
    </submittedName>
</protein>
<dbReference type="AlphaFoldDB" id="A0ABD0L3T6"/>
<keyword evidence="3" id="KW-1185">Reference proteome</keyword>
<dbReference type="CDD" id="cd06168">
    <property type="entry name" value="LSMD1"/>
    <property type="match status" value="1"/>
</dbReference>
<comment type="caution">
    <text evidence="2">The sequence shown here is derived from an EMBL/GenBank/DDBJ whole genome shotgun (WGS) entry which is preliminary data.</text>
</comment>